<evidence type="ECO:0000313" key="2">
    <source>
        <dbReference type="Proteomes" id="UP000016843"/>
    </source>
</evidence>
<comment type="caution">
    <text evidence="1">The sequence shown here is derived from an EMBL/GenBank/DDBJ whole genome shotgun (WGS) entry which is preliminary data.</text>
</comment>
<evidence type="ECO:0000313" key="1">
    <source>
        <dbReference type="EMBL" id="ERM83594.1"/>
    </source>
</evidence>
<accession>U5C1A6</accession>
<sequence>MVKIVQKIRVFIGFYKNQMESPAEYIPDSDKYNRFHAFPFEWSEKQSSLPIPVSVFNGRRQLWSEGVNAVFENGEGL</sequence>
<proteinExistence type="predicted"/>
<organism evidence="1 2">
    <name type="scientific">Rhodonellum psychrophilum GCM71 = DSM 17998</name>
    <dbReference type="NCBI Taxonomy" id="1123057"/>
    <lineage>
        <taxon>Bacteria</taxon>
        <taxon>Pseudomonadati</taxon>
        <taxon>Bacteroidota</taxon>
        <taxon>Cytophagia</taxon>
        <taxon>Cytophagales</taxon>
        <taxon>Cytophagaceae</taxon>
        <taxon>Rhodonellum</taxon>
    </lineage>
</organism>
<dbReference type="AlphaFoldDB" id="U5C1A6"/>
<dbReference type="EMBL" id="AWXR01000011">
    <property type="protein sequence ID" value="ERM83594.1"/>
    <property type="molecule type" value="Genomic_DNA"/>
</dbReference>
<protein>
    <submittedName>
        <fullName evidence="1">Uncharacterized protein</fullName>
    </submittedName>
</protein>
<dbReference type="Proteomes" id="UP000016843">
    <property type="component" value="Unassembled WGS sequence"/>
</dbReference>
<keyword evidence="2" id="KW-1185">Reference proteome</keyword>
<name>U5C1A6_9BACT</name>
<reference evidence="1 2" key="1">
    <citation type="journal article" date="2013" name="Genome Announc.">
        <title>Draft Genome Sequence of the Psychrophilic and Alkaliphilic Rhodonellum psychrophilum Strain GCM71T.</title>
        <authorList>
            <person name="Hauptmann A.L."/>
            <person name="Glaring M.A."/>
            <person name="Hallin P.F."/>
            <person name="Prieme A."/>
            <person name="Stougaard P."/>
        </authorList>
    </citation>
    <scope>NUCLEOTIDE SEQUENCE [LARGE SCALE GENOMIC DNA]</scope>
    <source>
        <strain evidence="1 2">GCM71</strain>
    </source>
</reference>
<gene>
    <name evidence="1" type="ORF">P872_02935</name>
</gene>